<keyword evidence="10" id="KW-1185">Reference proteome</keyword>
<evidence type="ECO:0000256" key="3">
    <source>
        <dbReference type="ARBA" id="ARBA00022692"/>
    </source>
</evidence>
<evidence type="ECO:0000313" key="9">
    <source>
        <dbReference type="EMBL" id="KAK3956142.1"/>
    </source>
</evidence>
<evidence type="ECO:0000256" key="7">
    <source>
        <dbReference type="ARBA" id="ARBA00023180"/>
    </source>
</evidence>
<evidence type="ECO:0000313" key="10">
    <source>
        <dbReference type="Proteomes" id="UP001303222"/>
    </source>
</evidence>
<keyword evidence="4" id="KW-1133">Transmembrane helix</keyword>
<dbReference type="PANTHER" id="PTHR33365:SF4">
    <property type="entry name" value="CYCLOCHLOROTINE BIOSYNTHESIS PROTEIN O"/>
    <property type="match status" value="1"/>
</dbReference>
<evidence type="ECO:0000256" key="2">
    <source>
        <dbReference type="ARBA" id="ARBA00004685"/>
    </source>
</evidence>
<gene>
    <name evidence="9" type="ORF">QBC32DRAFT_367250</name>
</gene>
<reference evidence="9" key="1">
    <citation type="journal article" date="2023" name="Mol. Phylogenet. Evol.">
        <title>Genome-scale phylogeny and comparative genomics of the fungal order Sordariales.</title>
        <authorList>
            <person name="Hensen N."/>
            <person name="Bonometti L."/>
            <person name="Westerberg I."/>
            <person name="Brannstrom I.O."/>
            <person name="Guillou S."/>
            <person name="Cros-Aarteil S."/>
            <person name="Calhoun S."/>
            <person name="Haridas S."/>
            <person name="Kuo A."/>
            <person name="Mondo S."/>
            <person name="Pangilinan J."/>
            <person name="Riley R."/>
            <person name="LaButti K."/>
            <person name="Andreopoulos B."/>
            <person name="Lipzen A."/>
            <person name="Chen C."/>
            <person name="Yan M."/>
            <person name="Daum C."/>
            <person name="Ng V."/>
            <person name="Clum A."/>
            <person name="Steindorff A."/>
            <person name="Ohm R.A."/>
            <person name="Martin F."/>
            <person name="Silar P."/>
            <person name="Natvig D.O."/>
            <person name="Lalanne C."/>
            <person name="Gautier V."/>
            <person name="Ament-Velasquez S.L."/>
            <person name="Kruys A."/>
            <person name="Hutchinson M.I."/>
            <person name="Powell A.J."/>
            <person name="Barry K."/>
            <person name="Miller A.N."/>
            <person name="Grigoriev I.V."/>
            <person name="Debuchy R."/>
            <person name="Gladieux P."/>
            <person name="Hiltunen Thoren M."/>
            <person name="Johannesson H."/>
        </authorList>
    </citation>
    <scope>NUCLEOTIDE SEQUENCE</scope>
    <source>
        <strain evidence="9">CBS 626.80</strain>
    </source>
</reference>
<accession>A0AAN6P5Q2</accession>
<dbReference type="InterPro" id="IPR021765">
    <property type="entry name" value="UstYa-like"/>
</dbReference>
<evidence type="ECO:0000256" key="4">
    <source>
        <dbReference type="ARBA" id="ARBA00022989"/>
    </source>
</evidence>
<evidence type="ECO:0000256" key="5">
    <source>
        <dbReference type="ARBA" id="ARBA00023026"/>
    </source>
</evidence>
<reference evidence="9" key="2">
    <citation type="submission" date="2023-06" db="EMBL/GenBank/DDBJ databases">
        <authorList>
            <consortium name="Lawrence Berkeley National Laboratory"/>
            <person name="Mondo S.J."/>
            <person name="Hensen N."/>
            <person name="Bonometti L."/>
            <person name="Westerberg I."/>
            <person name="Brannstrom I.O."/>
            <person name="Guillou S."/>
            <person name="Cros-Aarteil S."/>
            <person name="Calhoun S."/>
            <person name="Haridas S."/>
            <person name="Kuo A."/>
            <person name="Pangilinan J."/>
            <person name="Riley R."/>
            <person name="Labutti K."/>
            <person name="Andreopoulos B."/>
            <person name="Lipzen A."/>
            <person name="Chen C."/>
            <person name="Yanf M."/>
            <person name="Daum C."/>
            <person name="Ng V."/>
            <person name="Clum A."/>
            <person name="Steindorff A."/>
            <person name="Ohm R."/>
            <person name="Martin F."/>
            <person name="Silar P."/>
            <person name="Natvig D."/>
            <person name="Lalanne C."/>
            <person name="Gautier V."/>
            <person name="Ament-Velasquez S.L."/>
            <person name="Kruys A."/>
            <person name="Hutchinson M.I."/>
            <person name="Powell A.J."/>
            <person name="Barry K."/>
            <person name="Miller A.N."/>
            <person name="Grigoriev I.V."/>
            <person name="Debuchy R."/>
            <person name="Gladieux P."/>
            <person name="Thoren M.H."/>
            <person name="Johannesson H."/>
        </authorList>
    </citation>
    <scope>NUCLEOTIDE SEQUENCE</scope>
    <source>
        <strain evidence="9">CBS 626.80</strain>
    </source>
</reference>
<comment type="pathway">
    <text evidence="2">Mycotoxin biosynthesis.</text>
</comment>
<dbReference type="Pfam" id="PF11807">
    <property type="entry name" value="UstYa"/>
    <property type="match status" value="1"/>
</dbReference>
<keyword evidence="7" id="KW-0325">Glycoprotein</keyword>
<evidence type="ECO:0000256" key="6">
    <source>
        <dbReference type="ARBA" id="ARBA00023136"/>
    </source>
</evidence>
<dbReference type="PANTHER" id="PTHR33365">
    <property type="entry name" value="YALI0B05434P"/>
    <property type="match status" value="1"/>
</dbReference>
<proteinExistence type="inferred from homology"/>
<dbReference type="GO" id="GO:0043386">
    <property type="term" value="P:mycotoxin biosynthetic process"/>
    <property type="evidence" value="ECO:0007669"/>
    <property type="project" value="InterPro"/>
</dbReference>
<protein>
    <submittedName>
        <fullName evidence="9">Uncharacterized protein</fullName>
    </submittedName>
</protein>
<evidence type="ECO:0000256" key="8">
    <source>
        <dbReference type="ARBA" id="ARBA00035112"/>
    </source>
</evidence>
<keyword evidence="6" id="KW-0472">Membrane</keyword>
<name>A0AAN6P5Q2_9PEZI</name>
<dbReference type="GO" id="GO:0016020">
    <property type="term" value="C:membrane"/>
    <property type="evidence" value="ECO:0007669"/>
    <property type="project" value="UniProtKB-SubCell"/>
</dbReference>
<comment type="caution">
    <text evidence="9">The sequence shown here is derived from an EMBL/GenBank/DDBJ whole genome shotgun (WGS) entry which is preliminary data.</text>
</comment>
<organism evidence="9 10">
    <name type="scientific">Pseudoneurospora amorphoporcata</name>
    <dbReference type="NCBI Taxonomy" id="241081"/>
    <lineage>
        <taxon>Eukaryota</taxon>
        <taxon>Fungi</taxon>
        <taxon>Dikarya</taxon>
        <taxon>Ascomycota</taxon>
        <taxon>Pezizomycotina</taxon>
        <taxon>Sordariomycetes</taxon>
        <taxon>Sordariomycetidae</taxon>
        <taxon>Sordariales</taxon>
        <taxon>Sordariaceae</taxon>
        <taxon>Pseudoneurospora</taxon>
    </lineage>
</organism>
<keyword evidence="5" id="KW-0843">Virulence</keyword>
<sequence>MIISRIADYVVKDTPEVFSPAIKATEWKEVVLHNNFEDKTRWQGPPNDETTKLTRLGKICTSVLVSSRSPKKLPRSCPLPNQTLPIPGEKDGYIVGLEVYHQLHCLDLIRKHFYPDRYGGDKDMTEEQRKEYWIHLGELWVSMYMERVHANFPSAKTTHMCRDFDKLTEWMLHPDRHFPQEEYQLRLKALQAGALAESGMHP</sequence>
<dbReference type="EMBL" id="MU859069">
    <property type="protein sequence ID" value="KAK3956142.1"/>
    <property type="molecule type" value="Genomic_DNA"/>
</dbReference>
<evidence type="ECO:0000256" key="1">
    <source>
        <dbReference type="ARBA" id="ARBA00004167"/>
    </source>
</evidence>
<dbReference type="AlphaFoldDB" id="A0AAN6P5Q2"/>
<comment type="similarity">
    <text evidence="8">Belongs to the ustYa family.</text>
</comment>
<keyword evidence="3" id="KW-0812">Transmembrane</keyword>
<comment type="subcellular location">
    <subcellularLocation>
        <location evidence="1">Membrane</location>
        <topology evidence="1">Single-pass membrane protein</topology>
    </subcellularLocation>
</comment>
<dbReference type="Proteomes" id="UP001303222">
    <property type="component" value="Unassembled WGS sequence"/>
</dbReference>